<feature type="transmembrane region" description="Helical" evidence="9">
    <location>
        <begin position="298"/>
        <end position="318"/>
    </location>
</feature>
<dbReference type="GO" id="GO:0022857">
    <property type="term" value="F:transmembrane transporter activity"/>
    <property type="evidence" value="ECO:0007669"/>
    <property type="project" value="InterPro"/>
</dbReference>
<dbReference type="AlphaFoldDB" id="A0A450U9K4"/>
<evidence type="ECO:0000256" key="7">
    <source>
        <dbReference type="ARBA" id="ARBA00023136"/>
    </source>
</evidence>
<keyword evidence="6 9" id="KW-1133">Transmembrane helix</keyword>
<feature type="transmembrane region" description="Helical" evidence="9">
    <location>
        <begin position="226"/>
        <end position="245"/>
    </location>
</feature>
<reference evidence="10" key="1">
    <citation type="submission" date="2019-02" db="EMBL/GenBank/DDBJ databases">
        <authorList>
            <person name="Gruber-Vodicka R. H."/>
            <person name="Seah K. B. B."/>
        </authorList>
    </citation>
    <scope>NUCLEOTIDE SEQUENCE</scope>
    <source>
        <strain evidence="10">BECK_M7</strain>
    </source>
</reference>
<evidence type="ECO:0000256" key="9">
    <source>
        <dbReference type="SAM" id="Phobius"/>
    </source>
</evidence>
<organism evidence="10">
    <name type="scientific">Candidatus Kentrum sp. LFY</name>
    <dbReference type="NCBI Taxonomy" id="2126342"/>
    <lineage>
        <taxon>Bacteria</taxon>
        <taxon>Pseudomonadati</taxon>
        <taxon>Pseudomonadota</taxon>
        <taxon>Gammaproteobacteria</taxon>
        <taxon>Candidatus Kentrum</taxon>
    </lineage>
</organism>
<dbReference type="InterPro" id="IPR052157">
    <property type="entry name" value="BCAA_transport_permease"/>
</dbReference>
<evidence type="ECO:0000256" key="1">
    <source>
        <dbReference type="ARBA" id="ARBA00004429"/>
    </source>
</evidence>
<evidence type="ECO:0000256" key="8">
    <source>
        <dbReference type="ARBA" id="ARBA00037998"/>
    </source>
</evidence>
<keyword evidence="3" id="KW-1003">Cell membrane</keyword>
<evidence type="ECO:0000256" key="6">
    <source>
        <dbReference type="ARBA" id="ARBA00022989"/>
    </source>
</evidence>
<dbReference type="CDD" id="cd06582">
    <property type="entry name" value="TM_PBP1_LivH_like"/>
    <property type="match status" value="1"/>
</dbReference>
<keyword evidence="4 9" id="KW-0812">Transmembrane</keyword>
<dbReference type="GO" id="GO:0006865">
    <property type="term" value="P:amino acid transport"/>
    <property type="evidence" value="ECO:0007669"/>
    <property type="project" value="UniProtKB-KW"/>
</dbReference>
<dbReference type="EMBL" id="CAADFF010000011">
    <property type="protein sequence ID" value="VFJ88635.1"/>
    <property type="molecule type" value="Genomic_DNA"/>
</dbReference>
<evidence type="ECO:0000256" key="2">
    <source>
        <dbReference type="ARBA" id="ARBA00022448"/>
    </source>
</evidence>
<sequence length="332" mass="35788">MSIELLNFIETVLNGLMTGIMYSLVALGFVMIFKASGIFNFAQGVLALFAALTLVGFQTGQVPFSHLINALFGTNIHHWGPMPTFLAIIATLLVMVALAWVIERFVLRHLVNQEPIILFMATIGLAYVLEGFGDLMWGSDVKMLDVGLPVGASIDLEEMTRAWAVEGSNYMGMYLDVLDISAAVVAVVLVTVLTIFSQYTRTGRALRAVADDHQAALSVGISLRSIWVMVWSIAGFIALVAGIMWGSKSGVQFSLSLIALKALPVLILGGFTSIPGAIVGGLIIGVGEKVAEIYLGPYVGGAIENWFAYMLALVFLLLRPQGLFGEKIIERV</sequence>
<gene>
    <name evidence="10" type="ORF">BECKLFY1418B_GA0070995_101130</name>
</gene>
<dbReference type="GO" id="GO:0005886">
    <property type="term" value="C:plasma membrane"/>
    <property type="evidence" value="ECO:0007669"/>
    <property type="project" value="UniProtKB-SubCell"/>
</dbReference>
<accession>A0A450U9K4</accession>
<feature type="transmembrane region" description="Helical" evidence="9">
    <location>
        <begin position="115"/>
        <end position="133"/>
    </location>
</feature>
<dbReference type="InterPro" id="IPR001851">
    <property type="entry name" value="ABC_transp_permease"/>
</dbReference>
<evidence type="ECO:0000313" key="10">
    <source>
        <dbReference type="EMBL" id="VFJ88635.1"/>
    </source>
</evidence>
<keyword evidence="7 9" id="KW-0472">Membrane</keyword>
<proteinExistence type="inferred from homology"/>
<keyword evidence="2" id="KW-0813">Transport</keyword>
<feature type="transmembrane region" description="Helical" evidence="9">
    <location>
        <begin position="265"/>
        <end position="286"/>
    </location>
</feature>
<evidence type="ECO:0000256" key="3">
    <source>
        <dbReference type="ARBA" id="ARBA00022475"/>
    </source>
</evidence>
<feature type="transmembrane region" description="Helical" evidence="9">
    <location>
        <begin position="12"/>
        <end position="33"/>
    </location>
</feature>
<protein>
    <submittedName>
        <fullName evidence="10">Amino acid/amide ABC transporter membrane protein 1, HAAT family (TC 3.A.1.4.-)</fullName>
    </submittedName>
</protein>
<evidence type="ECO:0000256" key="5">
    <source>
        <dbReference type="ARBA" id="ARBA00022970"/>
    </source>
</evidence>
<feature type="transmembrane region" description="Helical" evidence="9">
    <location>
        <begin position="45"/>
        <end position="64"/>
    </location>
</feature>
<dbReference type="PANTHER" id="PTHR11795:SF451">
    <property type="entry name" value="ABC TRANSPORTER PERMEASE PROTEIN"/>
    <property type="match status" value="1"/>
</dbReference>
<feature type="transmembrane region" description="Helical" evidence="9">
    <location>
        <begin position="177"/>
        <end position="197"/>
    </location>
</feature>
<comment type="similarity">
    <text evidence="8">Belongs to the binding-protein-dependent transport system permease family. LivHM subfamily.</text>
</comment>
<evidence type="ECO:0000256" key="4">
    <source>
        <dbReference type="ARBA" id="ARBA00022692"/>
    </source>
</evidence>
<name>A0A450U9K4_9GAMM</name>
<comment type="subcellular location">
    <subcellularLocation>
        <location evidence="1">Cell inner membrane</location>
        <topology evidence="1">Multi-pass membrane protein</topology>
    </subcellularLocation>
</comment>
<feature type="transmembrane region" description="Helical" evidence="9">
    <location>
        <begin position="84"/>
        <end position="103"/>
    </location>
</feature>
<keyword evidence="5" id="KW-0029">Amino-acid transport</keyword>
<dbReference type="PANTHER" id="PTHR11795">
    <property type="entry name" value="BRANCHED-CHAIN AMINO ACID TRANSPORT SYSTEM PERMEASE PROTEIN LIVH"/>
    <property type="match status" value="1"/>
</dbReference>
<dbReference type="Pfam" id="PF02653">
    <property type="entry name" value="BPD_transp_2"/>
    <property type="match status" value="1"/>
</dbReference>